<evidence type="ECO:0000313" key="1">
    <source>
        <dbReference type="EMBL" id="CAP21793.2"/>
    </source>
</evidence>
<sequence>MTGQIEKVNGLQEWLKFNPGYDFQRFSYKCTNGSVGFSTITTTKLTTRVRLHLQIFRIIDFSIFLQHSNFLQRVLEFSSQFYVGNQGIQKGGVVRNGRSLKDIFYFLGFLDDLIDFLANRLKYRFGEI</sequence>
<dbReference type="AlphaFoldDB" id="A8WMT8"/>
<reference evidence="1 2" key="2">
    <citation type="journal article" date="2011" name="PLoS Genet.">
        <title>Caenorhabditis briggsae recombinant inbred line genotypes reveal inter-strain incompatibility and the evolution of recombination.</title>
        <authorList>
            <person name="Ross J.A."/>
            <person name="Koboldt D.C."/>
            <person name="Staisch J.E."/>
            <person name="Chamberlin H.M."/>
            <person name="Gupta B.P."/>
            <person name="Miller R.D."/>
            <person name="Baird S.E."/>
            <person name="Haag E.S."/>
        </authorList>
    </citation>
    <scope>NUCLEOTIDE SEQUENCE [LARGE SCALE GENOMIC DNA]</scope>
    <source>
        <strain evidence="1 2">AF16</strain>
    </source>
</reference>
<keyword evidence="2" id="KW-1185">Reference proteome</keyword>
<organism evidence="1 2">
    <name type="scientific">Caenorhabditis briggsae</name>
    <dbReference type="NCBI Taxonomy" id="6238"/>
    <lineage>
        <taxon>Eukaryota</taxon>
        <taxon>Metazoa</taxon>
        <taxon>Ecdysozoa</taxon>
        <taxon>Nematoda</taxon>
        <taxon>Chromadorea</taxon>
        <taxon>Rhabditida</taxon>
        <taxon>Rhabditina</taxon>
        <taxon>Rhabditomorpha</taxon>
        <taxon>Rhabditoidea</taxon>
        <taxon>Rhabditidae</taxon>
        <taxon>Peloderinae</taxon>
        <taxon>Caenorhabditis</taxon>
    </lineage>
</organism>
<dbReference type="KEGG" id="cbr:CBG_00504"/>
<gene>
    <name evidence="1" type="ORF">CBG00504</name>
    <name evidence="1" type="ORF">CBG_00504</name>
</gene>
<proteinExistence type="predicted"/>
<reference evidence="1 2" key="1">
    <citation type="journal article" date="2003" name="PLoS Biol.">
        <title>The genome sequence of Caenorhabditis briggsae: a platform for comparative genomics.</title>
        <authorList>
            <person name="Stein L.D."/>
            <person name="Bao Z."/>
            <person name="Blasiar D."/>
            <person name="Blumenthal T."/>
            <person name="Brent M.R."/>
            <person name="Chen N."/>
            <person name="Chinwalla A."/>
            <person name="Clarke L."/>
            <person name="Clee C."/>
            <person name="Coghlan A."/>
            <person name="Coulson A."/>
            <person name="D'Eustachio P."/>
            <person name="Fitch D.H."/>
            <person name="Fulton L.A."/>
            <person name="Fulton R.E."/>
            <person name="Griffiths-Jones S."/>
            <person name="Harris T.W."/>
            <person name="Hillier L.W."/>
            <person name="Kamath R."/>
            <person name="Kuwabara P.E."/>
            <person name="Mardis E.R."/>
            <person name="Marra M.A."/>
            <person name="Miner T.L."/>
            <person name="Minx P."/>
            <person name="Mullikin J.C."/>
            <person name="Plumb R.W."/>
            <person name="Rogers J."/>
            <person name="Schein J.E."/>
            <person name="Sohrmann M."/>
            <person name="Spieth J."/>
            <person name="Stajich J.E."/>
            <person name="Wei C."/>
            <person name="Willey D."/>
            <person name="Wilson R.K."/>
            <person name="Durbin R."/>
            <person name="Waterston R.H."/>
        </authorList>
    </citation>
    <scope>NUCLEOTIDE SEQUENCE [LARGE SCALE GENOMIC DNA]</scope>
    <source>
        <strain evidence="1 2">AF16</strain>
    </source>
</reference>
<dbReference type="CTD" id="8582935"/>
<protein>
    <submittedName>
        <fullName evidence="1">Protein CBG00504</fullName>
    </submittedName>
</protein>
<accession>A8WMT8</accession>
<dbReference type="GeneID" id="8582935"/>
<dbReference type="RefSeq" id="XP_002640941.2">
    <property type="nucleotide sequence ID" value="XM_002640895.2"/>
</dbReference>
<dbReference type="InParanoid" id="A8WMT8"/>
<evidence type="ECO:0000313" key="2">
    <source>
        <dbReference type="Proteomes" id="UP000008549"/>
    </source>
</evidence>
<dbReference type="EMBL" id="HE600978">
    <property type="protein sequence ID" value="CAP21793.2"/>
    <property type="molecule type" value="Genomic_DNA"/>
</dbReference>
<dbReference type="Proteomes" id="UP000008549">
    <property type="component" value="Unassembled WGS sequence"/>
</dbReference>
<name>A8WMT8_CAEBR</name>
<dbReference type="HOGENOM" id="CLU_1961538_0_0_1"/>